<keyword evidence="4 9" id="KW-0808">Transferase</keyword>
<keyword evidence="6 9" id="KW-0418">Kinase</keyword>
<evidence type="ECO:0000256" key="9">
    <source>
        <dbReference type="RuleBase" id="RU363066"/>
    </source>
</evidence>
<evidence type="ECO:0000313" key="11">
    <source>
        <dbReference type="Proteomes" id="UP001622690"/>
    </source>
</evidence>
<dbReference type="Proteomes" id="UP001622690">
    <property type="component" value="Chromosome"/>
</dbReference>
<comment type="pathway">
    <text evidence="1">Carbohydrate acid metabolism.</text>
</comment>
<dbReference type="SUPFAM" id="SSF52540">
    <property type="entry name" value="P-loop containing nucleoside triphosphate hydrolases"/>
    <property type="match status" value="1"/>
</dbReference>
<evidence type="ECO:0000256" key="4">
    <source>
        <dbReference type="ARBA" id="ARBA00022679"/>
    </source>
</evidence>
<proteinExistence type="inferred from homology"/>
<dbReference type="InterPro" id="IPR027417">
    <property type="entry name" value="P-loop_NTPase"/>
</dbReference>
<evidence type="ECO:0000256" key="1">
    <source>
        <dbReference type="ARBA" id="ARBA00004761"/>
    </source>
</evidence>
<evidence type="ECO:0000256" key="3">
    <source>
        <dbReference type="ARBA" id="ARBA00012054"/>
    </source>
</evidence>
<evidence type="ECO:0000256" key="5">
    <source>
        <dbReference type="ARBA" id="ARBA00022741"/>
    </source>
</evidence>
<dbReference type="PANTHER" id="PTHR43442:SF3">
    <property type="entry name" value="GLUCONOKINASE-RELATED"/>
    <property type="match status" value="1"/>
</dbReference>
<keyword evidence="11" id="KW-1185">Reference proteome</keyword>
<name>A0ABZ1J3W0_9ACTN</name>
<dbReference type="Pfam" id="PF01202">
    <property type="entry name" value="SKI"/>
    <property type="match status" value="1"/>
</dbReference>
<keyword evidence="7 9" id="KW-0067">ATP-binding</keyword>
<comment type="catalytic activity">
    <reaction evidence="8 9">
        <text>D-gluconate + ATP = 6-phospho-D-gluconate + ADP + H(+)</text>
        <dbReference type="Rhea" id="RHEA:19433"/>
        <dbReference type="ChEBI" id="CHEBI:15378"/>
        <dbReference type="ChEBI" id="CHEBI:18391"/>
        <dbReference type="ChEBI" id="CHEBI:30616"/>
        <dbReference type="ChEBI" id="CHEBI:58759"/>
        <dbReference type="ChEBI" id="CHEBI:456216"/>
        <dbReference type="EC" id="2.7.1.12"/>
    </reaction>
</comment>
<evidence type="ECO:0000256" key="2">
    <source>
        <dbReference type="ARBA" id="ARBA00008420"/>
    </source>
</evidence>
<dbReference type="Gene3D" id="3.40.50.300">
    <property type="entry name" value="P-loop containing nucleotide triphosphate hydrolases"/>
    <property type="match status" value="1"/>
</dbReference>
<evidence type="ECO:0000256" key="7">
    <source>
        <dbReference type="ARBA" id="ARBA00022840"/>
    </source>
</evidence>
<protein>
    <recommendedName>
        <fullName evidence="3 9">Gluconokinase</fullName>
        <ecNumber evidence="3 9">2.7.1.12</ecNumber>
    </recommendedName>
</protein>
<comment type="similarity">
    <text evidence="2 9">Belongs to the gluconokinase GntK/GntV family.</text>
</comment>
<sequence>MTPHGTDPPCVVVMGVSGTGKSTVGRLLAGRLGVPFADADELHPPANIAKMAAGVPLDDADRLPWLESVGRLLHTHREDGTGVVVTCSALRRRYRDVLRAACPGAFFLHLTGDPRLLTERIGRRSGHFMPARLLASQLRTLEALEPGEDGTSIDVTPPPEEIAATAARLLRGTADGTP</sequence>
<keyword evidence="5 9" id="KW-0547">Nucleotide-binding</keyword>
<evidence type="ECO:0000256" key="8">
    <source>
        <dbReference type="ARBA" id="ARBA00048090"/>
    </source>
</evidence>
<accession>A0ABZ1J3W0</accession>
<dbReference type="EMBL" id="CP108125">
    <property type="protein sequence ID" value="WTO87009.1"/>
    <property type="molecule type" value="Genomic_DNA"/>
</dbReference>
<evidence type="ECO:0000256" key="6">
    <source>
        <dbReference type="ARBA" id="ARBA00022777"/>
    </source>
</evidence>
<gene>
    <name evidence="10" type="ORF">OHU27_33070</name>
</gene>
<dbReference type="EC" id="2.7.1.12" evidence="3 9"/>
<reference evidence="10 11" key="1">
    <citation type="submission" date="2022-10" db="EMBL/GenBank/DDBJ databases">
        <title>The complete genomes of actinobacterial strains from the NBC collection.</title>
        <authorList>
            <person name="Joergensen T.S."/>
            <person name="Alvarez Arevalo M."/>
            <person name="Sterndorff E.B."/>
            <person name="Faurdal D."/>
            <person name="Vuksanovic O."/>
            <person name="Mourched A.-S."/>
            <person name="Charusanti P."/>
            <person name="Shaw S."/>
            <person name="Blin K."/>
            <person name="Weber T."/>
        </authorList>
    </citation>
    <scope>NUCLEOTIDE SEQUENCE [LARGE SCALE GENOMIC DNA]</scope>
    <source>
        <strain evidence="10 11">NBC_00206</strain>
    </source>
</reference>
<dbReference type="PANTHER" id="PTHR43442">
    <property type="entry name" value="GLUCONOKINASE-RELATED"/>
    <property type="match status" value="1"/>
</dbReference>
<dbReference type="CDD" id="cd02021">
    <property type="entry name" value="GntK"/>
    <property type="match status" value="1"/>
</dbReference>
<organism evidence="10 11">
    <name type="scientific">Streptomyces nigra</name>
    <dbReference type="NCBI Taxonomy" id="1827580"/>
    <lineage>
        <taxon>Bacteria</taxon>
        <taxon>Bacillati</taxon>
        <taxon>Actinomycetota</taxon>
        <taxon>Actinomycetes</taxon>
        <taxon>Kitasatosporales</taxon>
        <taxon>Streptomycetaceae</taxon>
        <taxon>Streptomyces</taxon>
    </lineage>
</organism>
<dbReference type="InterPro" id="IPR006001">
    <property type="entry name" value="Therm_gnt_kin"/>
</dbReference>
<dbReference type="NCBIfam" id="TIGR01313">
    <property type="entry name" value="therm_gnt_kin"/>
    <property type="match status" value="1"/>
</dbReference>
<dbReference type="InterPro" id="IPR031322">
    <property type="entry name" value="Shikimate/glucono_kinase"/>
</dbReference>
<evidence type="ECO:0000313" key="10">
    <source>
        <dbReference type="EMBL" id="WTO87009.1"/>
    </source>
</evidence>